<dbReference type="PANTHER" id="PTHR46064">
    <property type="entry name" value="QUEUINE TRNA-RIBOSYLTRANSFERASE ACCESSORY SUBUNIT 2"/>
    <property type="match status" value="1"/>
</dbReference>
<keyword evidence="8" id="KW-1185">Reference proteome</keyword>
<dbReference type="PANTHER" id="PTHR46064:SF1">
    <property type="entry name" value="QUEUINE TRNA-RIBOSYLTRANSFERASE ACCESSORY SUBUNIT 2"/>
    <property type="match status" value="1"/>
</dbReference>
<dbReference type="Proteomes" id="UP000410492">
    <property type="component" value="Unassembled WGS sequence"/>
</dbReference>
<evidence type="ECO:0000313" key="8">
    <source>
        <dbReference type="Proteomes" id="UP000410492"/>
    </source>
</evidence>
<dbReference type="Gene3D" id="3.20.20.105">
    <property type="entry name" value="Queuine tRNA-ribosyltransferase-like"/>
    <property type="match status" value="1"/>
</dbReference>
<accession>A0A653CVW8</accession>
<dbReference type="InterPro" id="IPR036511">
    <property type="entry name" value="TGT-like_sf"/>
</dbReference>
<comment type="subcellular location">
    <subcellularLocation>
        <location evidence="5">Cytoplasm</location>
    </subcellularLocation>
</comment>
<reference evidence="7 8" key="1">
    <citation type="submission" date="2019-01" db="EMBL/GenBank/DDBJ databases">
        <authorList>
            <person name="Sayadi A."/>
        </authorList>
    </citation>
    <scope>NUCLEOTIDE SEQUENCE [LARGE SCALE GENOMIC DNA]</scope>
</reference>
<dbReference type="HAMAP" id="MF_03043">
    <property type="entry name" value="QTRT2"/>
    <property type="match status" value="1"/>
</dbReference>
<feature type="binding site" evidence="5">
    <location>
        <position position="391"/>
    </location>
    <ligand>
        <name>Zn(2+)</name>
        <dbReference type="ChEBI" id="CHEBI:29105"/>
    </ligand>
</feature>
<dbReference type="SUPFAM" id="SSF51713">
    <property type="entry name" value="tRNA-guanine transglycosylase"/>
    <property type="match status" value="1"/>
</dbReference>
<dbReference type="GO" id="GO:0008479">
    <property type="term" value="F:tRNA-guanosine(34) queuine transglycosylase activity"/>
    <property type="evidence" value="ECO:0007669"/>
    <property type="project" value="UniProtKB-UniRule"/>
</dbReference>
<evidence type="ECO:0000256" key="4">
    <source>
        <dbReference type="ARBA" id="ARBA00022833"/>
    </source>
</evidence>
<keyword evidence="3 5" id="KW-0479">Metal-binding</keyword>
<feature type="binding site" evidence="5">
    <location>
        <position position="386"/>
    </location>
    <ligand>
        <name>Zn(2+)</name>
        <dbReference type="ChEBI" id="CHEBI:29105"/>
    </ligand>
</feature>
<dbReference type="GO" id="GO:0006400">
    <property type="term" value="P:tRNA modification"/>
    <property type="evidence" value="ECO:0007669"/>
    <property type="project" value="InterPro"/>
</dbReference>
<proteinExistence type="inferred from homology"/>
<name>A0A653CVW8_CALMS</name>
<keyword evidence="4 5" id="KW-0862">Zinc</keyword>
<dbReference type="OrthoDB" id="10250130at2759"/>
<dbReference type="EMBL" id="CAACVG010009062">
    <property type="protein sequence ID" value="VEN51912.1"/>
    <property type="molecule type" value="Genomic_DNA"/>
</dbReference>
<dbReference type="InterPro" id="IPR050852">
    <property type="entry name" value="Queuine_tRNA-ribosyltrfase"/>
</dbReference>
<dbReference type="GO" id="GO:0046872">
    <property type="term" value="F:metal ion binding"/>
    <property type="evidence" value="ECO:0007669"/>
    <property type="project" value="UniProtKB-KW"/>
</dbReference>
<sequence>MLFYGSTVDSCLTYSVFWRLGDADVFIVFNPKHKLNYCVHIYKGGLLTHRLHVCKGKIFGTMKFFVRSSQRRGPRLGALRYIENSSDIEIETPVVLLHTQGGHIPHITHEVFKLVSKEPQILQIPLVSMQNFKDTMTFYNGTISEFIGSKNSLTCLTLHDPSNLTKQGHHIKDKIPIWTKRGKVLYDADMYMDVVESFKPNMYYLLSDGDTNNTSSQKRISKAVEQTIVFNRQCLERHRKSEVLKKMFVMAPIAGGYCLKSREHCIRSLLENVNEVQGILIDGLHNNGPEVEFLPYEEIKSIVELIIEKLPPEKLYSVQGCWNPLNVIKLVQCGVDMFDTSYCRIMTERSAAMTFQIETSDGANDYEINLRHQSFAEDFTAIIDSCECLACRKYTRAYIHHLLTVQELLAPVLIMIHNIHHYLKFFKKIRQCIANDTLDDFEKNIARQYQNYQRRVTSSEEKTKILSGNSIGDI</sequence>
<comment type="cofactor">
    <cofactor evidence="5">
        <name>Zn(2+)</name>
        <dbReference type="ChEBI" id="CHEBI:29105"/>
    </cofactor>
    <text evidence="5">Binds 1 zinc ion per subunit.</text>
</comment>
<keyword evidence="1 5" id="KW-0963">Cytoplasm</keyword>
<evidence type="ECO:0000256" key="5">
    <source>
        <dbReference type="HAMAP-Rule" id="MF_03043"/>
    </source>
</evidence>
<feature type="binding site" evidence="5">
    <location>
        <position position="388"/>
    </location>
    <ligand>
        <name>Zn(2+)</name>
        <dbReference type="ChEBI" id="CHEBI:29105"/>
    </ligand>
</feature>
<dbReference type="Pfam" id="PF01702">
    <property type="entry name" value="TGT"/>
    <property type="match status" value="1"/>
</dbReference>
<feature type="domain" description="tRNA-guanine(15) transglycosylase-like" evidence="6">
    <location>
        <begin position="74"/>
        <end position="450"/>
    </location>
</feature>
<feature type="binding site" evidence="5">
    <location>
        <position position="417"/>
    </location>
    <ligand>
        <name>Zn(2+)</name>
        <dbReference type="ChEBI" id="CHEBI:29105"/>
    </ligand>
</feature>
<evidence type="ECO:0000256" key="2">
    <source>
        <dbReference type="ARBA" id="ARBA00022694"/>
    </source>
</evidence>
<evidence type="ECO:0000259" key="6">
    <source>
        <dbReference type="Pfam" id="PF01702"/>
    </source>
</evidence>
<organism evidence="7 8">
    <name type="scientific">Callosobruchus maculatus</name>
    <name type="common">Southern cowpea weevil</name>
    <name type="synonym">Pulse bruchid</name>
    <dbReference type="NCBI Taxonomy" id="64391"/>
    <lineage>
        <taxon>Eukaryota</taxon>
        <taxon>Metazoa</taxon>
        <taxon>Ecdysozoa</taxon>
        <taxon>Arthropoda</taxon>
        <taxon>Hexapoda</taxon>
        <taxon>Insecta</taxon>
        <taxon>Pterygota</taxon>
        <taxon>Neoptera</taxon>
        <taxon>Endopterygota</taxon>
        <taxon>Coleoptera</taxon>
        <taxon>Polyphaga</taxon>
        <taxon>Cucujiformia</taxon>
        <taxon>Chrysomeloidea</taxon>
        <taxon>Chrysomelidae</taxon>
        <taxon>Bruchinae</taxon>
        <taxon>Bruchini</taxon>
        <taxon>Callosobruchus</taxon>
    </lineage>
</organism>
<dbReference type="NCBIfam" id="TIGR00449">
    <property type="entry name" value="tgt_general"/>
    <property type="match status" value="1"/>
</dbReference>
<dbReference type="AlphaFoldDB" id="A0A653CVW8"/>
<keyword evidence="2 5" id="KW-0819">tRNA processing</keyword>
<evidence type="ECO:0000256" key="1">
    <source>
        <dbReference type="ARBA" id="ARBA00022490"/>
    </source>
</evidence>
<gene>
    <name evidence="7" type="ORF">CALMAC_LOCUS12224</name>
</gene>
<evidence type="ECO:0000313" key="7">
    <source>
        <dbReference type="EMBL" id="VEN51912.1"/>
    </source>
</evidence>
<comment type="subunit">
    <text evidence="5">Heterodimer of a catalytic subunit and an accessory subunit.</text>
</comment>
<comment type="function">
    <text evidence="5">Non-catalytic subunit of the queuine tRNA-ribosyltransferase (TGT) that catalyzes the base-exchange of a guanine (G) residue with queuine (Q) at position 34 (anticodon wobble position) in tRNAs with GU(N) anticodons (tRNA-Asp, -Asn, -His and -Tyr), resulting in the hypermodified nucleoside queuosine (7-(((4,5-cis-dihydroxy-2-cyclopenten-1-yl)amino)methyl)-7-deazaguanosine).</text>
</comment>
<evidence type="ECO:0000256" key="3">
    <source>
        <dbReference type="ARBA" id="ARBA00022723"/>
    </source>
</evidence>
<comment type="similarity">
    <text evidence="5">Belongs to the queuine tRNA-ribosyltransferase family. QTRT2 subfamily.</text>
</comment>
<dbReference type="GO" id="GO:0005737">
    <property type="term" value="C:cytoplasm"/>
    <property type="evidence" value="ECO:0007669"/>
    <property type="project" value="UniProtKB-SubCell"/>
</dbReference>
<dbReference type="InterPro" id="IPR002616">
    <property type="entry name" value="tRNA_ribo_trans-like"/>
</dbReference>
<protein>
    <recommendedName>
        <fullName evidence="5">Queuine tRNA-ribosyltransferase accessory subunit 2</fullName>
    </recommendedName>
    <alternativeName>
        <fullName evidence="5">Queuine tRNA-ribosyltransferase domain-containing protein 1</fullName>
    </alternativeName>
</protein>
<dbReference type="InterPro" id="IPR028592">
    <property type="entry name" value="QTRTD1"/>
</dbReference>